<dbReference type="RefSeq" id="WP_164623457.1">
    <property type="nucleotide sequence ID" value="NZ_JAAIVJ010000001.1"/>
</dbReference>
<dbReference type="PANTHER" id="PTHR38340:SF1">
    <property type="entry name" value="S-LAYER PROTEIN"/>
    <property type="match status" value="1"/>
</dbReference>
<evidence type="ECO:0000256" key="1">
    <source>
        <dbReference type="ARBA" id="ARBA00004613"/>
    </source>
</evidence>
<dbReference type="PRINTS" id="PR00313">
    <property type="entry name" value="CABNDNGRPT"/>
</dbReference>
<dbReference type="InterPro" id="IPR001343">
    <property type="entry name" value="Hemolysn_Ca-bd"/>
</dbReference>
<dbReference type="Gene3D" id="2.150.10.10">
    <property type="entry name" value="Serralysin-like metalloprotease, C-terminal"/>
    <property type="match status" value="2"/>
</dbReference>
<dbReference type="PANTHER" id="PTHR38340">
    <property type="entry name" value="S-LAYER PROTEIN"/>
    <property type="match status" value="1"/>
</dbReference>
<dbReference type="PROSITE" id="PS00330">
    <property type="entry name" value="HEMOLYSIN_CALCIUM"/>
    <property type="match status" value="3"/>
</dbReference>
<evidence type="ECO:0000256" key="2">
    <source>
        <dbReference type="ARBA" id="ARBA00022525"/>
    </source>
</evidence>
<evidence type="ECO:0000313" key="4">
    <source>
        <dbReference type="EMBL" id="NEY89461.1"/>
    </source>
</evidence>
<dbReference type="InterPro" id="IPR011049">
    <property type="entry name" value="Serralysin-like_metalloprot_C"/>
</dbReference>
<dbReference type="GO" id="GO:0005576">
    <property type="term" value="C:extracellular region"/>
    <property type="evidence" value="ECO:0007669"/>
    <property type="project" value="UniProtKB-SubCell"/>
</dbReference>
<gene>
    <name evidence="4" type="ORF">G4Z14_04055</name>
</gene>
<comment type="subcellular location">
    <subcellularLocation>
        <location evidence="1">Secreted</location>
    </subcellularLocation>
</comment>
<comment type="caution">
    <text evidence="4">The sequence shown here is derived from an EMBL/GenBank/DDBJ whole genome shotgun (WGS) entry which is preliminary data.</text>
</comment>
<protein>
    <submittedName>
        <fullName evidence="4">Calcium-binding protein</fullName>
    </submittedName>
</protein>
<reference evidence="4 5" key="1">
    <citation type="submission" date="2020-02" db="EMBL/GenBank/DDBJ databases">
        <authorList>
            <person name="Chen W.-M."/>
        </authorList>
    </citation>
    <scope>NUCLEOTIDE SEQUENCE [LARGE SCALE GENOMIC DNA]</scope>
    <source>
        <strain evidence="4 5">KMS-5</strain>
    </source>
</reference>
<name>A0A6M0QQV0_9RHOB</name>
<proteinExistence type="predicted"/>
<evidence type="ECO:0000313" key="5">
    <source>
        <dbReference type="Proteomes" id="UP000477782"/>
    </source>
</evidence>
<feature type="region of interest" description="Disordered" evidence="3">
    <location>
        <begin position="1"/>
        <end position="27"/>
    </location>
</feature>
<dbReference type="EMBL" id="JAAIVJ010000001">
    <property type="protein sequence ID" value="NEY89461.1"/>
    <property type="molecule type" value="Genomic_DNA"/>
</dbReference>
<dbReference type="SUPFAM" id="SSF51120">
    <property type="entry name" value="beta-Roll"/>
    <property type="match status" value="2"/>
</dbReference>
<accession>A0A6M0QQV0</accession>
<dbReference type="Proteomes" id="UP000477782">
    <property type="component" value="Unassembled WGS sequence"/>
</dbReference>
<dbReference type="Pfam" id="PF00353">
    <property type="entry name" value="HemolysinCabind"/>
    <property type="match status" value="3"/>
</dbReference>
<dbReference type="InterPro" id="IPR050557">
    <property type="entry name" value="RTX_toxin/Mannuronan_C5-epim"/>
</dbReference>
<keyword evidence="2" id="KW-0964">Secreted</keyword>
<dbReference type="AlphaFoldDB" id="A0A6M0QQV0"/>
<keyword evidence="5" id="KW-1185">Reference proteome</keyword>
<sequence>MATFTGSTDDDTLTGTDDADTITGDAGNDSLSGLGGADFIDGGSGNDTIYGGGGNDVIIDGPGLDLLFGGSGIDTFQRDWGSLPANTFRLDLNLVLGIQGALGGDPNDVDRFSGIENYTCFGFIGGRFTGSDVANVFRTDKGTDTIYGNDGDDQLYAGAARDRLYGGDGDDLLSGGADRDILRGGAGDDQFHFIAPTHGADRIYDFSSQTNGNNDSLHFLAANFGGLPLGQLAPGRFIAREDNRAQDLNDRFIYNVSSGMLWFDRNGSLDGGVRLIADLQDGATLTHADIFMV</sequence>
<evidence type="ECO:0000256" key="3">
    <source>
        <dbReference type="SAM" id="MobiDB-lite"/>
    </source>
</evidence>
<feature type="compositionally biased region" description="Acidic residues" evidence="3">
    <location>
        <begin position="8"/>
        <end position="20"/>
    </location>
</feature>
<organism evidence="4 5">
    <name type="scientific">Tabrizicola oligotrophica</name>
    <dbReference type="NCBI Taxonomy" id="2710650"/>
    <lineage>
        <taxon>Bacteria</taxon>
        <taxon>Pseudomonadati</taxon>
        <taxon>Pseudomonadota</taxon>
        <taxon>Alphaproteobacteria</taxon>
        <taxon>Rhodobacterales</taxon>
        <taxon>Paracoccaceae</taxon>
        <taxon>Tabrizicola</taxon>
    </lineage>
</organism>
<dbReference type="InterPro" id="IPR018511">
    <property type="entry name" value="Hemolysin-typ_Ca-bd_CS"/>
</dbReference>
<dbReference type="GO" id="GO:0005509">
    <property type="term" value="F:calcium ion binding"/>
    <property type="evidence" value="ECO:0007669"/>
    <property type="project" value="InterPro"/>
</dbReference>